<evidence type="ECO:0000256" key="2">
    <source>
        <dbReference type="ARBA" id="ARBA00004167"/>
    </source>
</evidence>
<evidence type="ECO:0008006" key="14">
    <source>
        <dbReference type="Google" id="ProtNLM"/>
    </source>
</evidence>
<evidence type="ECO:0000256" key="9">
    <source>
        <dbReference type="ARBA" id="ARBA00023004"/>
    </source>
</evidence>
<keyword evidence="8" id="KW-0560">Oxidoreductase</keyword>
<dbReference type="SUPFAM" id="SSF48264">
    <property type="entry name" value="Cytochrome P450"/>
    <property type="match status" value="1"/>
</dbReference>
<dbReference type="Gene3D" id="1.10.630.10">
    <property type="entry name" value="Cytochrome P450"/>
    <property type="match status" value="1"/>
</dbReference>
<comment type="similarity">
    <text evidence="3">Belongs to the cytochrome P450 family.</text>
</comment>
<dbReference type="InterPro" id="IPR050364">
    <property type="entry name" value="Cytochrome_P450_fung"/>
</dbReference>
<evidence type="ECO:0000256" key="3">
    <source>
        <dbReference type="ARBA" id="ARBA00010617"/>
    </source>
</evidence>
<comment type="caution">
    <text evidence="12">The sequence shown here is derived from an EMBL/GenBank/DDBJ whole genome shotgun (WGS) entry which is preliminary data.</text>
</comment>
<gene>
    <name evidence="12" type="ORF">WG66_14224</name>
</gene>
<keyword evidence="6" id="KW-0479">Metal-binding</keyword>
<evidence type="ECO:0000313" key="13">
    <source>
        <dbReference type="Proteomes" id="UP000054988"/>
    </source>
</evidence>
<evidence type="ECO:0000256" key="4">
    <source>
        <dbReference type="ARBA" id="ARBA00022617"/>
    </source>
</evidence>
<name>A0A0W0FA20_MONRR</name>
<dbReference type="GO" id="GO:0020037">
    <property type="term" value="F:heme binding"/>
    <property type="evidence" value="ECO:0007669"/>
    <property type="project" value="InterPro"/>
</dbReference>
<dbReference type="GO" id="GO:0005506">
    <property type="term" value="F:iron ion binding"/>
    <property type="evidence" value="ECO:0007669"/>
    <property type="project" value="InterPro"/>
</dbReference>
<evidence type="ECO:0000256" key="5">
    <source>
        <dbReference type="ARBA" id="ARBA00022692"/>
    </source>
</evidence>
<dbReference type="InterPro" id="IPR036396">
    <property type="entry name" value="Cyt_P450_sf"/>
</dbReference>
<dbReference type="PANTHER" id="PTHR46300">
    <property type="entry name" value="P450, PUTATIVE (EUROFUNG)-RELATED-RELATED"/>
    <property type="match status" value="1"/>
</dbReference>
<sequence>MFNPERYLSHEFGIKQGVDASFFRDDIVFGFRRRACPGIYVARDFLNLNTMNLIWAFDFVLLKDAMGNEIPGMVPILSLFRCRICPRSQNVVNIVEREFKEATETFVKFERDLAPADKKWVDEVQGRL</sequence>
<comment type="subcellular location">
    <subcellularLocation>
        <location evidence="2">Membrane</location>
        <topology evidence="2">Single-pass membrane protein</topology>
    </subcellularLocation>
</comment>
<reference evidence="12 13" key="1">
    <citation type="submission" date="2015-12" db="EMBL/GenBank/DDBJ databases">
        <title>Draft genome sequence of Moniliophthora roreri, the causal agent of frosty pod rot of cacao.</title>
        <authorList>
            <person name="Aime M.C."/>
            <person name="Diaz-Valderrama J.R."/>
            <person name="Kijpornyongpan T."/>
            <person name="Phillips-Mora W."/>
        </authorList>
    </citation>
    <scope>NUCLEOTIDE SEQUENCE [LARGE SCALE GENOMIC DNA]</scope>
    <source>
        <strain evidence="12 13">MCA 2952</strain>
    </source>
</reference>
<organism evidence="12 13">
    <name type="scientific">Moniliophthora roreri</name>
    <name type="common">Frosty pod rot fungus</name>
    <name type="synonym">Monilia roreri</name>
    <dbReference type="NCBI Taxonomy" id="221103"/>
    <lineage>
        <taxon>Eukaryota</taxon>
        <taxon>Fungi</taxon>
        <taxon>Dikarya</taxon>
        <taxon>Basidiomycota</taxon>
        <taxon>Agaricomycotina</taxon>
        <taxon>Agaricomycetes</taxon>
        <taxon>Agaricomycetidae</taxon>
        <taxon>Agaricales</taxon>
        <taxon>Marasmiineae</taxon>
        <taxon>Marasmiaceae</taxon>
        <taxon>Moniliophthora</taxon>
    </lineage>
</organism>
<accession>A0A0W0FA20</accession>
<evidence type="ECO:0000256" key="1">
    <source>
        <dbReference type="ARBA" id="ARBA00001971"/>
    </source>
</evidence>
<evidence type="ECO:0000256" key="7">
    <source>
        <dbReference type="ARBA" id="ARBA00022989"/>
    </source>
</evidence>
<dbReference type="GO" id="GO:0016020">
    <property type="term" value="C:membrane"/>
    <property type="evidence" value="ECO:0007669"/>
    <property type="project" value="UniProtKB-SubCell"/>
</dbReference>
<evidence type="ECO:0000313" key="12">
    <source>
        <dbReference type="EMBL" id="KTB33203.1"/>
    </source>
</evidence>
<dbReference type="GO" id="GO:0004497">
    <property type="term" value="F:monooxygenase activity"/>
    <property type="evidence" value="ECO:0007669"/>
    <property type="project" value="UniProtKB-KW"/>
</dbReference>
<keyword evidence="11" id="KW-0472">Membrane</keyword>
<evidence type="ECO:0000256" key="10">
    <source>
        <dbReference type="ARBA" id="ARBA00023033"/>
    </source>
</evidence>
<keyword evidence="10" id="KW-0503">Monooxygenase</keyword>
<proteinExistence type="inferred from homology"/>
<keyword evidence="9" id="KW-0408">Iron</keyword>
<dbReference type="EMBL" id="LATX01002186">
    <property type="protein sequence ID" value="KTB33203.1"/>
    <property type="molecule type" value="Genomic_DNA"/>
</dbReference>
<dbReference type="AlphaFoldDB" id="A0A0W0FA20"/>
<keyword evidence="5" id="KW-0812">Transmembrane</keyword>
<dbReference type="GO" id="GO:0016705">
    <property type="term" value="F:oxidoreductase activity, acting on paired donors, with incorporation or reduction of molecular oxygen"/>
    <property type="evidence" value="ECO:0007669"/>
    <property type="project" value="InterPro"/>
</dbReference>
<evidence type="ECO:0000256" key="8">
    <source>
        <dbReference type="ARBA" id="ARBA00023002"/>
    </source>
</evidence>
<dbReference type="Proteomes" id="UP000054988">
    <property type="component" value="Unassembled WGS sequence"/>
</dbReference>
<keyword evidence="4" id="KW-0349">Heme</keyword>
<dbReference type="PANTHER" id="PTHR46300:SF2">
    <property type="entry name" value="CYTOCHROME P450 MONOOXYGENASE ALNH-RELATED"/>
    <property type="match status" value="1"/>
</dbReference>
<keyword evidence="7" id="KW-1133">Transmembrane helix</keyword>
<evidence type="ECO:0000256" key="6">
    <source>
        <dbReference type="ARBA" id="ARBA00022723"/>
    </source>
</evidence>
<evidence type="ECO:0000256" key="11">
    <source>
        <dbReference type="ARBA" id="ARBA00023136"/>
    </source>
</evidence>
<comment type="cofactor">
    <cofactor evidence="1">
        <name>heme</name>
        <dbReference type="ChEBI" id="CHEBI:30413"/>
    </cofactor>
</comment>
<protein>
    <recommendedName>
        <fullName evidence="14">Cytochrome p450</fullName>
    </recommendedName>
</protein>